<feature type="transmembrane region" description="Helical" evidence="1">
    <location>
        <begin position="77"/>
        <end position="102"/>
    </location>
</feature>
<sequence>MSSIRNFPFCVLQKTSYVALADDFKPLAQEGRDVEKLSGTMEWQATPLDPEEALGSRRSWRWRVKQLRSYTPTGWRFGAWVAVFEASAVLLANVIVMIYTVIKTGGGSSGVVYQGDCDTVNHLDIGIHLVINILSTLLLGASNYTMQSLSAPTRTEIDQAHEKGSWLDIGVQSTRNLLYTSRWKRWTWISLAAFSIPLHL</sequence>
<dbReference type="OrthoDB" id="2924511at2759"/>
<dbReference type="InterPro" id="IPR046623">
    <property type="entry name" value="DUF6536"/>
</dbReference>
<evidence type="ECO:0000313" key="4">
    <source>
        <dbReference type="Proteomes" id="UP000799118"/>
    </source>
</evidence>
<accession>A0A6A4I1J8</accession>
<evidence type="ECO:0000256" key="1">
    <source>
        <dbReference type="SAM" id="Phobius"/>
    </source>
</evidence>
<evidence type="ECO:0000313" key="3">
    <source>
        <dbReference type="EMBL" id="KAE9403853.1"/>
    </source>
</evidence>
<dbReference type="Pfam" id="PF20163">
    <property type="entry name" value="DUF6536"/>
    <property type="match status" value="1"/>
</dbReference>
<feature type="domain" description="DUF6536" evidence="2">
    <location>
        <begin position="75"/>
        <end position="200"/>
    </location>
</feature>
<dbReference type="Proteomes" id="UP000799118">
    <property type="component" value="Unassembled WGS sequence"/>
</dbReference>
<keyword evidence="1" id="KW-1133">Transmembrane helix</keyword>
<protein>
    <recommendedName>
        <fullName evidence="2">DUF6536 domain-containing protein</fullName>
    </recommendedName>
</protein>
<keyword evidence="1" id="KW-0472">Membrane</keyword>
<dbReference type="EMBL" id="ML769421">
    <property type="protein sequence ID" value="KAE9403853.1"/>
    <property type="molecule type" value="Genomic_DNA"/>
</dbReference>
<gene>
    <name evidence="3" type="ORF">BT96DRAFT_854341</name>
</gene>
<keyword evidence="4" id="KW-1185">Reference proteome</keyword>
<proteinExistence type="predicted"/>
<feature type="transmembrane region" description="Helical" evidence="1">
    <location>
        <begin position="122"/>
        <end position="141"/>
    </location>
</feature>
<dbReference type="AlphaFoldDB" id="A0A6A4I1J8"/>
<evidence type="ECO:0000259" key="2">
    <source>
        <dbReference type="Pfam" id="PF20163"/>
    </source>
</evidence>
<feature type="non-terminal residue" evidence="3">
    <location>
        <position position="200"/>
    </location>
</feature>
<reference evidence="3" key="1">
    <citation type="journal article" date="2019" name="Environ. Microbiol.">
        <title>Fungal ecological strategies reflected in gene transcription - a case study of two litter decomposers.</title>
        <authorList>
            <person name="Barbi F."/>
            <person name="Kohler A."/>
            <person name="Barry K."/>
            <person name="Baskaran P."/>
            <person name="Daum C."/>
            <person name="Fauchery L."/>
            <person name="Ihrmark K."/>
            <person name="Kuo A."/>
            <person name="LaButti K."/>
            <person name="Lipzen A."/>
            <person name="Morin E."/>
            <person name="Grigoriev I.V."/>
            <person name="Henrissat B."/>
            <person name="Lindahl B."/>
            <person name="Martin F."/>
        </authorList>
    </citation>
    <scope>NUCLEOTIDE SEQUENCE</scope>
    <source>
        <strain evidence="3">JB14</strain>
    </source>
</reference>
<organism evidence="3 4">
    <name type="scientific">Gymnopus androsaceus JB14</name>
    <dbReference type="NCBI Taxonomy" id="1447944"/>
    <lineage>
        <taxon>Eukaryota</taxon>
        <taxon>Fungi</taxon>
        <taxon>Dikarya</taxon>
        <taxon>Basidiomycota</taxon>
        <taxon>Agaricomycotina</taxon>
        <taxon>Agaricomycetes</taxon>
        <taxon>Agaricomycetidae</taxon>
        <taxon>Agaricales</taxon>
        <taxon>Marasmiineae</taxon>
        <taxon>Omphalotaceae</taxon>
        <taxon>Gymnopus</taxon>
    </lineage>
</organism>
<dbReference type="PANTHER" id="PTHR35395">
    <property type="entry name" value="DUF6536 DOMAIN-CONTAINING PROTEIN"/>
    <property type="match status" value="1"/>
</dbReference>
<name>A0A6A4I1J8_9AGAR</name>
<keyword evidence="1" id="KW-0812">Transmembrane</keyword>
<dbReference type="PANTHER" id="PTHR35395:SF1">
    <property type="entry name" value="DUF6536 DOMAIN-CONTAINING PROTEIN"/>
    <property type="match status" value="1"/>
</dbReference>